<dbReference type="AlphaFoldDB" id="A0A8A1LHQ1"/>
<dbReference type="EMBL" id="CP069104">
    <property type="protein sequence ID" value="QSS53446.1"/>
    <property type="molecule type" value="Genomic_DNA"/>
</dbReference>
<proteinExistence type="predicted"/>
<sequence length="69" mass="7269">MNGGEMGGTALHSHMASLVEHPAKPNPLPTRACTVPCMHVVAYVYVAQMTFGVAVVVVAVVVRCCRCCP</sequence>
<gene>
    <name evidence="2" type="ORF">I7I53_00712</name>
</gene>
<evidence type="ECO:0000313" key="2">
    <source>
        <dbReference type="EMBL" id="QSS53446.1"/>
    </source>
</evidence>
<protein>
    <recommendedName>
        <fullName evidence="4">Transmembrane protein</fullName>
    </recommendedName>
</protein>
<evidence type="ECO:0000313" key="3">
    <source>
        <dbReference type="Proteomes" id="UP000663419"/>
    </source>
</evidence>
<keyword evidence="1" id="KW-1133">Transmembrane helix</keyword>
<dbReference type="VEuPathDB" id="FungiDB:I7I53_00712"/>
<keyword evidence="1" id="KW-0472">Membrane</keyword>
<name>A0A8A1LHQ1_AJEC8</name>
<keyword evidence="1" id="KW-0812">Transmembrane</keyword>
<evidence type="ECO:0000256" key="1">
    <source>
        <dbReference type="SAM" id="Phobius"/>
    </source>
</evidence>
<feature type="transmembrane region" description="Helical" evidence="1">
    <location>
        <begin position="40"/>
        <end position="62"/>
    </location>
</feature>
<evidence type="ECO:0008006" key="4">
    <source>
        <dbReference type="Google" id="ProtNLM"/>
    </source>
</evidence>
<accession>A0A8A1LHQ1</accession>
<organism evidence="2 3">
    <name type="scientific">Ajellomyces capsulatus (strain H88)</name>
    <name type="common">Darling's disease fungus</name>
    <name type="synonym">Histoplasma capsulatum</name>
    <dbReference type="NCBI Taxonomy" id="544711"/>
    <lineage>
        <taxon>Eukaryota</taxon>
        <taxon>Fungi</taxon>
        <taxon>Dikarya</taxon>
        <taxon>Ascomycota</taxon>
        <taxon>Pezizomycotina</taxon>
        <taxon>Eurotiomycetes</taxon>
        <taxon>Eurotiomycetidae</taxon>
        <taxon>Onygenales</taxon>
        <taxon>Ajellomycetaceae</taxon>
        <taxon>Histoplasma</taxon>
    </lineage>
</organism>
<reference evidence="2" key="1">
    <citation type="submission" date="2021-01" db="EMBL/GenBank/DDBJ databases">
        <title>Chromosome-level genome assembly of a human fungal pathogen reveals clustering of transcriptionally co-regulated genes.</title>
        <authorList>
            <person name="Voorhies M."/>
            <person name="Cohen S."/>
            <person name="Shea T.P."/>
            <person name="Petrus S."/>
            <person name="Munoz J.F."/>
            <person name="Poplawski S."/>
            <person name="Goldman W.E."/>
            <person name="Michael T."/>
            <person name="Cuomo C.A."/>
            <person name="Sil A."/>
            <person name="Beyhan S."/>
        </authorList>
    </citation>
    <scope>NUCLEOTIDE SEQUENCE</scope>
    <source>
        <strain evidence="2">H88</strain>
    </source>
</reference>
<dbReference type="Proteomes" id="UP000663419">
    <property type="component" value="Chromosome 3"/>
</dbReference>